<dbReference type="PROSITE" id="PS50011">
    <property type="entry name" value="PROTEIN_KINASE_DOM"/>
    <property type="match status" value="1"/>
</dbReference>
<dbReference type="PANTHER" id="PTHR48005">
    <property type="entry name" value="LEUCINE RICH REPEAT KINASE 2"/>
    <property type="match status" value="1"/>
</dbReference>
<evidence type="ECO:0000259" key="9">
    <source>
        <dbReference type="PROSITE" id="PS50011"/>
    </source>
</evidence>
<accession>A0A2K3L443</accession>
<dbReference type="PANTHER" id="PTHR48005:SF16">
    <property type="entry name" value="MDIS1-INTERACTING RECEPTOR LIKE KINASE 2-LIKE ISOFORM X1"/>
    <property type="match status" value="1"/>
</dbReference>
<dbReference type="GO" id="GO:0005524">
    <property type="term" value="F:ATP binding"/>
    <property type="evidence" value="ECO:0007669"/>
    <property type="project" value="UniProtKB-KW"/>
</dbReference>
<keyword evidence="10" id="KW-0675">Receptor</keyword>
<proteinExistence type="predicted"/>
<keyword evidence="4" id="KW-0547">Nucleotide-binding</keyword>
<dbReference type="EC" id="2.7.11.1" evidence="1"/>
<dbReference type="InterPro" id="IPR051420">
    <property type="entry name" value="Ser_Thr_Kinases_DiverseReg"/>
</dbReference>
<dbReference type="AlphaFoldDB" id="A0A2K3L443"/>
<dbReference type="FunFam" id="1.10.510.10:FF:001023">
    <property type="entry name" value="Os07g0541700 protein"/>
    <property type="match status" value="1"/>
</dbReference>
<keyword evidence="5 10" id="KW-0418">Kinase</keyword>
<dbReference type="Pfam" id="PF07714">
    <property type="entry name" value="PK_Tyr_Ser-Thr"/>
    <property type="match status" value="1"/>
</dbReference>
<comment type="catalytic activity">
    <reaction evidence="7">
        <text>L-threonyl-[protein] + ATP = O-phospho-L-threonyl-[protein] + ADP + H(+)</text>
        <dbReference type="Rhea" id="RHEA:46608"/>
        <dbReference type="Rhea" id="RHEA-COMP:11060"/>
        <dbReference type="Rhea" id="RHEA-COMP:11605"/>
        <dbReference type="ChEBI" id="CHEBI:15378"/>
        <dbReference type="ChEBI" id="CHEBI:30013"/>
        <dbReference type="ChEBI" id="CHEBI:30616"/>
        <dbReference type="ChEBI" id="CHEBI:61977"/>
        <dbReference type="ChEBI" id="CHEBI:456216"/>
        <dbReference type="EC" id="2.7.11.1"/>
    </reaction>
</comment>
<evidence type="ECO:0000256" key="5">
    <source>
        <dbReference type="ARBA" id="ARBA00022777"/>
    </source>
</evidence>
<evidence type="ECO:0000313" key="10">
    <source>
        <dbReference type="EMBL" id="PNX73312.1"/>
    </source>
</evidence>
<evidence type="ECO:0000256" key="7">
    <source>
        <dbReference type="ARBA" id="ARBA00047899"/>
    </source>
</evidence>
<reference evidence="10 11" key="2">
    <citation type="journal article" date="2017" name="Front. Plant Sci.">
        <title>Gene Classification and Mining of Molecular Markers Useful in Red Clover (Trifolium pratense) Breeding.</title>
        <authorList>
            <person name="Istvanek J."/>
            <person name="Dluhosova J."/>
            <person name="Dluhos P."/>
            <person name="Patkova L."/>
            <person name="Nedelnik J."/>
            <person name="Repkova J."/>
        </authorList>
    </citation>
    <scope>NUCLEOTIDE SEQUENCE [LARGE SCALE GENOMIC DNA]</scope>
    <source>
        <strain evidence="11">cv. Tatra</strain>
        <tissue evidence="10">Young leaves</tissue>
    </source>
</reference>
<dbReference type="InterPro" id="IPR011009">
    <property type="entry name" value="Kinase-like_dom_sf"/>
</dbReference>
<organism evidence="10 11">
    <name type="scientific">Trifolium pratense</name>
    <name type="common">Red clover</name>
    <dbReference type="NCBI Taxonomy" id="57577"/>
    <lineage>
        <taxon>Eukaryota</taxon>
        <taxon>Viridiplantae</taxon>
        <taxon>Streptophyta</taxon>
        <taxon>Embryophyta</taxon>
        <taxon>Tracheophyta</taxon>
        <taxon>Spermatophyta</taxon>
        <taxon>Magnoliopsida</taxon>
        <taxon>eudicotyledons</taxon>
        <taxon>Gunneridae</taxon>
        <taxon>Pentapetalae</taxon>
        <taxon>rosids</taxon>
        <taxon>fabids</taxon>
        <taxon>Fabales</taxon>
        <taxon>Fabaceae</taxon>
        <taxon>Papilionoideae</taxon>
        <taxon>50 kb inversion clade</taxon>
        <taxon>NPAAA clade</taxon>
        <taxon>Hologalegina</taxon>
        <taxon>IRL clade</taxon>
        <taxon>Trifolieae</taxon>
        <taxon>Trifolium</taxon>
    </lineage>
</organism>
<keyword evidence="2" id="KW-0723">Serine/threonine-protein kinase</keyword>
<dbReference type="GO" id="GO:0004674">
    <property type="term" value="F:protein serine/threonine kinase activity"/>
    <property type="evidence" value="ECO:0007669"/>
    <property type="project" value="UniProtKB-KW"/>
</dbReference>
<evidence type="ECO:0000256" key="6">
    <source>
        <dbReference type="ARBA" id="ARBA00022840"/>
    </source>
</evidence>
<dbReference type="Proteomes" id="UP000236291">
    <property type="component" value="Unassembled WGS sequence"/>
</dbReference>
<sequence>MEKGSLYCVLHNDVEAEELDWSKRIDIVKRIAHSLSYLHYDCKPPIIHRDVTTKNVLLNSEMEACLSDFGILVHQMKQYLQELMDILHQLWSGTSD</sequence>
<evidence type="ECO:0000256" key="8">
    <source>
        <dbReference type="ARBA" id="ARBA00048679"/>
    </source>
</evidence>
<evidence type="ECO:0000313" key="11">
    <source>
        <dbReference type="Proteomes" id="UP000236291"/>
    </source>
</evidence>
<reference evidence="10 11" key="1">
    <citation type="journal article" date="2014" name="Am. J. Bot.">
        <title>Genome assembly and annotation for red clover (Trifolium pratense; Fabaceae).</title>
        <authorList>
            <person name="Istvanek J."/>
            <person name="Jaros M."/>
            <person name="Krenek A."/>
            <person name="Repkova J."/>
        </authorList>
    </citation>
    <scope>NUCLEOTIDE SEQUENCE [LARGE SCALE GENOMIC DNA]</scope>
    <source>
        <strain evidence="11">cv. Tatra</strain>
        <tissue evidence="10">Young leaves</tissue>
    </source>
</reference>
<protein>
    <recommendedName>
        <fullName evidence="1">non-specific serine/threonine protein kinase</fullName>
        <ecNumber evidence="1">2.7.11.1</ecNumber>
    </recommendedName>
</protein>
<evidence type="ECO:0000256" key="1">
    <source>
        <dbReference type="ARBA" id="ARBA00012513"/>
    </source>
</evidence>
<dbReference type="InterPro" id="IPR001245">
    <property type="entry name" value="Ser-Thr/Tyr_kinase_cat_dom"/>
</dbReference>
<dbReference type="InterPro" id="IPR000719">
    <property type="entry name" value="Prot_kinase_dom"/>
</dbReference>
<dbReference type="Gene3D" id="1.10.510.10">
    <property type="entry name" value="Transferase(Phosphotransferase) domain 1"/>
    <property type="match status" value="1"/>
</dbReference>
<evidence type="ECO:0000256" key="2">
    <source>
        <dbReference type="ARBA" id="ARBA00022527"/>
    </source>
</evidence>
<comment type="catalytic activity">
    <reaction evidence="8">
        <text>L-seryl-[protein] + ATP = O-phospho-L-seryl-[protein] + ADP + H(+)</text>
        <dbReference type="Rhea" id="RHEA:17989"/>
        <dbReference type="Rhea" id="RHEA-COMP:9863"/>
        <dbReference type="Rhea" id="RHEA-COMP:11604"/>
        <dbReference type="ChEBI" id="CHEBI:15378"/>
        <dbReference type="ChEBI" id="CHEBI:29999"/>
        <dbReference type="ChEBI" id="CHEBI:30616"/>
        <dbReference type="ChEBI" id="CHEBI:83421"/>
        <dbReference type="ChEBI" id="CHEBI:456216"/>
        <dbReference type="EC" id="2.7.11.1"/>
    </reaction>
</comment>
<dbReference type="EMBL" id="ASHM01025848">
    <property type="protein sequence ID" value="PNX73312.1"/>
    <property type="molecule type" value="Genomic_DNA"/>
</dbReference>
<dbReference type="SUPFAM" id="SSF56112">
    <property type="entry name" value="Protein kinase-like (PK-like)"/>
    <property type="match status" value="1"/>
</dbReference>
<feature type="domain" description="Protein kinase" evidence="9">
    <location>
        <begin position="1"/>
        <end position="96"/>
    </location>
</feature>
<dbReference type="InterPro" id="IPR008266">
    <property type="entry name" value="Tyr_kinase_AS"/>
</dbReference>
<evidence type="ECO:0000256" key="4">
    <source>
        <dbReference type="ARBA" id="ARBA00022741"/>
    </source>
</evidence>
<gene>
    <name evidence="10" type="ORF">L195_g029211</name>
</gene>
<keyword evidence="6" id="KW-0067">ATP-binding</keyword>
<evidence type="ECO:0000256" key="3">
    <source>
        <dbReference type="ARBA" id="ARBA00022679"/>
    </source>
</evidence>
<comment type="caution">
    <text evidence="10">The sequence shown here is derived from an EMBL/GenBank/DDBJ whole genome shotgun (WGS) entry which is preliminary data.</text>
</comment>
<name>A0A2K3L443_TRIPR</name>
<keyword evidence="3" id="KW-0808">Transferase</keyword>
<dbReference type="PROSITE" id="PS00109">
    <property type="entry name" value="PROTEIN_KINASE_TYR"/>
    <property type="match status" value="1"/>
</dbReference>